<keyword evidence="3" id="KW-1185">Reference proteome</keyword>
<evidence type="ECO:0000313" key="3">
    <source>
        <dbReference type="Proteomes" id="UP000299102"/>
    </source>
</evidence>
<dbReference type="AlphaFoldDB" id="A0A4C1TWM4"/>
<dbReference type="Proteomes" id="UP000299102">
    <property type="component" value="Unassembled WGS sequence"/>
</dbReference>
<name>A0A4C1TWM4_EUMVA</name>
<evidence type="ECO:0000313" key="2">
    <source>
        <dbReference type="EMBL" id="GBP18390.1"/>
    </source>
</evidence>
<feature type="region of interest" description="Disordered" evidence="1">
    <location>
        <begin position="53"/>
        <end position="76"/>
    </location>
</feature>
<protein>
    <submittedName>
        <fullName evidence="2">Uncharacterized protein</fullName>
    </submittedName>
</protein>
<sequence>MRKANGPRSLKKRPNNYMIGNLQSGGWRVSELSVGGRRARRETRRCRKRRHLRRLRSRNKTTSPATYAVRGGGGAHARMRKARAQAYVALVRPRAPTNAEEKKEGLGEHYTRALHHSQAIQSGRVSCVIVRKLFQSTYFATIHRVTGARNQITSRSQPAASAERANRVTRLFPSKGLFMRIALLHAIRLKISFDDALQSNMTPSHRPSGRALSFVKIKKKTNVGWISMVAALFQNLNVGVTLPHPRPIAQRETRYSAKLINHN</sequence>
<reference evidence="2 3" key="1">
    <citation type="journal article" date="2019" name="Commun. Biol.">
        <title>The bagworm genome reveals a unique fibroin gene that provides high tensile strength.</title>
        <authorList>
            <person name="Kono N."/>
            <person name="Nakamura H."/>
            <person name="Ohtoshi R."/>
            <person name="Tomita M."/>
            <person name="Numata K."/>
            <person name="Arakawa K."/>
        </authorList>
    </citation>
    <scope>NUCLEOTIDE SEQUENCE [LARGE SCALE GENOMIC DNA]</scope>
</reference>
<dbReference type="EMBL" id="BGZK01000096">
    <property type="protein sequence ID" value="GBP18390.1"/>
    <property type="molecule type" value="Genomic_DNA"/>
</dbReference>
<gene>
    <name evidence="2" type="ORF">EVAR_14783_1</name>
</gene>
<comment type="caution">
    <text evidence="2">The sequence shown here is derived from an EMBL/GenBank/DDBJ whole genome shotgun (WGS) entry which is preliminary data.</text>
</comment>
<accession>A0A4C1TWM4</accession>
<evidence type="ECO:0000256" key="1">
    <source>
        <dbReference type="SAM" id="MobiDB-lite"/>
    </source>
</evidence>
<organism evidence="2 3">
    <name type="scientific">Eumeta variegata</name>
    <name type="common">Bagworm moth</name>
    <name type="synonym">Eumeta japonica</name>
    <dbReference type="NCBI Taxonomy" id="151549"/>
    <lineage>
        <taxon>Eukaryota</taxon>
        <taxon>Metazoa</taxon>
        <taxon>Ecdysozoa</taxon>
        <taxon>Arthropoda</taxon>
        <taxon>Hexapoda</taxon>
        <taxon>Insecta</taxon>
        <taxon>Pterygota</taxon>
        <taxon>Neoptera</taxon>
        <taxon>Endopterygota</taxon>
        <taxon>Lepidoptera</taxon>
        <taxon>Glossata</taxon>
        <taxon>Ditrysia</taxon>
        <taxon>Tineoidea</taxon>
        <taxon>Psychidae</taxon>
        <taxon>Oiketicinae</taxon>
        <taxon>Eumeta</taxon>
    </lineage>
</organism>
<proteinExistence type="predicted"/>